<dbReference type="Pfam" id="PF18615">
    <property type="entry name" value="SMYLE_N"/>
    <property type="match status" value="1"/>
</dbReference>
<feature type="coiled-coil region" evidence="1">
    <location>
        <begin position="707"/>
        <end position="734"/>
    </location>
</feature>
<dbReference type="GO" id="GO:0007098">
    <property type="term" value="P:centrosome cycle"/>
    <property type="evidence" value="ECO:0007669"/>
    <property type="project" value="TreeGrafter"/>
</dbReference>
<evidence type="ECO:0000313" key="4">
    <source>
        <dbReference type="EMBL" id="TWW58414.1"/>
    </source>
</evidence>
<gene>
    <name evidence="4" type="ORF">D4764_07G0011330</name>
</gene>
<evidence type="ECO:0000259" key="3">
    <source>
        <dbReference type="Pfam" id="PF18615"/>
    </source>
</evidence>
<dbReference type="GO" id="GO:0005794">
    <property type="term" value="C:Golgi apparatus"/>
    <property type="evidence" value="ECO:0007669"/>
    <property type="project" value="TreeGrafter"/>
</dbReference>
<dbReference type="GO" id="GO:0090063">
    <property type="term" value="P:positive regulation of microtubule nucleation"/>
    <property type="evidence" value="ECO:0007669"/>
    <property type="project" value="TreeGrafter"/>
</dbReference>
<dbReference type="EMBL" id="RHFK02000020">
    <property type="protein sequence ID" value="TWW58414.1"/>
    <property type="molecule type" value="Genomic_DNA"/>
</dbReference>
<organism evidence="4 5">
    <name type="scientific">Takifugu flavidus</name>
    <name type="common">sansaifugu</name>
    <dbReference type="NCBI Taxonomy" id="433684"/>
    <lineage>
        <taxon>Eukaryota</taxon>
        <taxon>Metazoa</taxon>
        <taxon>Chordata</taxon>
        <taxon>Craniata</taxon>
        <taxon>Vertebrata</taxon>
        <taxon>Euteleostomi</taxon>
        <taxon>Actinopterygii</taxon>
        <taxon>Neopterygii</taxon>
        <taxon>Teleostei</taxon>
        <taxon>Neoteleostei</taxon>
        <taxon>Acanthomorphata</taxon>
        <taxon>Eupercaria</taxon>
        <taxon>Tetraodontiformes</taxon>
        <taxon>Tetradontoidea</taxon>
        <taxon>Tetraodontidae</taxon>
        <taxon>Takifugu</taxon>
    </lineage>
</organism>
<feature type="compositionally biased region" description="Low complexity" evidence="2">
    <location>
        <begin position="239"/>
        <end position="249"/>
    </location>
</feature>
<feature type="coiled-coil region" evidence="1">
    <location>
        <begin position="853"/>
        <end position="915"/>
    </location>
</feature>
<evidence type="ECO:0000313" key="5">
    <source>
        <dbReference type="Proteomes" id="UP000324091"/>
    </source>
</evidence>
<protein>
    <submittedName>
        <fullName evidence="4">Myomegalin Phosphodiesterase 4D-interacting protein</fullName>
    </submittedName>
</protein>
<feature type="compositionally biased region" description="Polar residues" evidence="2">
    <location>
        <begin position="191"/>
        <end position="238"/>
    </location>
</feature>
<feature type="region of interest" description="Disordered" evidence="2">
    <location>
        <begin position="189"/>
        <end position="287"/>
    </location>
</feature>
<dbReference type="InterPro" id="IPR052593">
    <property type="entry name" value="MT-associated_AKAP9-binding"/>
</dbReference>
<dbReference type="InterPro" id="IPR040947">
    <property type="entry name" value="SMYLE_N"/>
</dbReference>
<dbReference type="PANTHER" id="PTHR46501:SF2">
    <property type="entry name" value="MYOMEGALIN"/>
    <property type="match status" value="1"/>
</dbReference>
<keyword evidence="1" id="KW-0175">Coiled coil</keyword>
<feature type="compositionally biased region" description="Basic and acidic residues" evidence="2">
    <location>
        <begin position="1160"/>
        <end position="1170"/>
    </location>
</feature>
<evidence type="ECO:0000256" key="1">
    <source>
        <dbReference type="SAM" id="Coils"/>
    </source>
</evidence>
<reference evidence="4 5" key="1">
    <citation type="submission" date="2019-04" db="EMBL/GenBank/DDBJ databases">
        <title>Chromosome genome assembly for Takifugu flavidus.</title>
        <authorList>
            <person name="Xiao S."/>
        </authorList>
    </citation>
    <scope>NUCLEOTIDE SEQUENCE [LARGE SCALE GENOMIC DNA]</scope>
    <source>
        <strain evidence="4">HTHZ2018</strain>
        <tissue evidence="4">Muscle</tissue>
    </source>
</reference>
<feature type="region of interest" description="Disordered" evidence="2">
    <location>
        <begin position="1160"/>
        <end position="1184"/>
    </location>
</feature>
<dbReference type="GO" id="GO:0005813">
    <property type="term" value="C:centrosome"/>
    <property type="evidence" value="ECO:0007669"/>
    <property type="project" value="TreeGrafter"/>
</dbReference>
<feature type="region of interest" description="Disordered" evidence="2">
    <location>
        <begin position="1287"/>
        <end position="1345"/>
    </location>
</feature>
<feature type="coiled-coil region" evidence="1">
    <location>
        <begin position="516"/>
        <end position="586"/>
    </location>
</feature>
<accession>A0A5C6MSZ2</accession>
<feature type="compositionally biased region" description="Basic and acidic residues" evidence="2">
    <location>
        <begin position="1308"/>
        <end position="1342"/>
    </location>
</feature>
<comment type="caution">
    <text evidence="4">The sequence shown here is derived from an EMBL/GenBank/DDBJ whole genome shotgun (WGS) entry which is preliminary data.</text>
</comment>
<feature type="region of interest" description="Disordered" evidence="2">
    <location>
        <begin position="940"/>
        <end position="980"/>
    </location>
</feature>
<feature type="coiled-coil region" evidence="1">
    <location>
        <begin position="993"/>
        <end position="1042"/>
    </location>
</feature>
<keyword evidence="5" id="KW-1185">Reference proteome</keyword>
<proteinExistence type="predicted"/>
<dbReference type="GO" id="GO:0060090">
    <property type="term" value="F:molecular adaptor activity"/>
    <property type="evidence" value="ECO:0007669"/>
    <property type="project" value="TreeGrafter"/>
</dbReference>
<dbReference type="Proteomes" id="UP000324091">
    <property type="component" value="Chromosome 7"/>
</dbReference>
<sequence length="1455" mass="163712">MLEVVKMKEACRICARELCGNQRRWIFHPGAKLSLQCVFMLDRMYRFDTVIARVEALSLERLHRLVLERDRLRHCIGGLYRKNNPEDREAAPPGPVMRVVGAEEEPEDPAAVDLSVLQEARYSDMIQDDLTYSVHESWAGPEVPVLDQHQHLLPCPDPSQKQRRCRGCAALRVADSDYEAVCKVPRRVGRRSTSCGPSTRYSATSPGAQDVVQTSGASDASDFTSAALDTQKSPCEGTSSPSPASSVESLDTTISRPPVAQQEHQKDPEQDPFGGGQSQSEGSGPEMLLGLLRGWGYRPVKLQGGSRIPVLLRTKLEQDLLLAPRWAGEGSADFDLTPQPVPALVSPGPRQDFQAELVEMEEEWLDDYVSCEPPGLQEKLLPTSDLSDPQIEEQDRLSRYQTGQVGELQAKIRQGEARTQKLQERLANMALELQSAQEEAQRQDRTIQNLSDSIGSKEKQVAELAQVIQEQTALLCSPDVVARHSQLQGSGPDSVQQQVLGLQASLFQAQLELQAGQRAQRQAARTQQNLDRAVQRLESDLQGALQHRRDAERHNQDLQLALEKVRSALLEREERLEEAEQQWRQRGEEQELSIRALRASLLARDQQRESIVRSIIDSESDQDGDLLEGRGQVQKLRLRIRDRDRALERSVDEKFRCLKEKEEESRGLQLLLREQERDVERQRCVLTHNEETITSLEVLLRARALELEQVRESSRSLRQQLQDIEQRHRGALKERDAIISQLQVRCRPTLRSPRCTQEVLRCSLLPRDPSAPNRVLEELKLRLQLKDRLFQDVLADRARQAQEHQEQVQDLLRTIRSRDQYLQDSASRLGEVMTEQTTRLQELRQQLSSGGGWTLDREEVQALKEEVQALKEEVQAARQRSKENQELSRSQAAMLESLGRTLHVKEALLRDLQRKLAEPSDLPLVEQLTQELQELRESLVQQGGPPARGPVLGRDQAACGDTNSEEGDSQCADEDESRSRVQMKDGVFEGGGLTQLLQQKTLVEKELWELKAQLEKAGFTSLSQMRNALIDIQAQKTELRHQLQPEEQQEPEDEGELDVAMAGAESEGEEEMAEMWDTWDGQISLSNHQQKNSLLRFSSSRVDPNVDVSATGRQETVVLQPRSKDLQERLEELLAEATVQQDSKLIQVDLQDLGYETCGRSENEAEREDTSSPGGSGALTSNVNVNTDLGDAGVRSLTEFDDLEMCTSLDCAPQWWAPSTSSTQATSQSGDSSLRRLVQDLRSQLSGSQALVRDLRAQLRSLSSSKDLGPSPLRKVNWCLEAASQSGAEEDEGWQSSSDGPLASPRRPGSDRDLRDLVSRVDALEDQLREGGKKPRGEDRKCPAWPGKFDSLIQTQARDLSHLRQRVREARGVCNILTQHLGDTTKAFEELLRSNDIDFYMGQSFREQLAQSGALVQRVSAKISGRESRTFQLRTNSFIHTLNKADTSKQEVNRK</sequence>
<dbReference type="PANTHER" id="PTHR46501">
    <property type="entry name" value="MYOMEGALIN"/>
    <property type="match status" value="1"/>
</dbReference>
<name>A0A5C6MSZ2_9TELE</name>
<dbReference type="GO" id="GO:1903358">
    <property type="term" value="P:regulation of Golgi organization"/>
    <property type="evidence" value="ECO:0007669"/>
    <property type="project" value="TreeGrafter"/>
</dbReference>
<feature type="compositionally biased region" description="Acidic residues" evidence="2">
    <location>
        <begin position="963"/>
        <end position="976"/>
    </location>
</feature>
<evidence type="ECO:0000256" key="2">
    <source>
        <dbReference type="SAM" id="MobiDB-lite"/>
    </source>
</evidence>
<feature type="coiled-coil region" evidence="1">
    <location>
        <begin position="405"/>
        <end position="453"/>
    </location>
</feature>
<feature type="domain" description="Short myomegalin-like EB1 binding protein N-terminal" evidence="3">
    <location>
        <begin position="112"/>
        <end position="361"/>
    </location>
</feature>